<keyword evidence="1" id="KW-0479">Metal-binding</keyword>
<reference evidence="7" key="2">
    <citation type="journal article" date="2022" name="Elife">
        <title>Obligate sexual reproduction of a homothallic fungus closely related to the Cryptococcus pathogenic species complex.</title>
        <authorList>
            <person name="Passer A.R."/>
            <person name="Clancey S.A."/>
            <person name="Shea T."/>
            <person name="David-Palma M."/>
            <person name="Averette A.F."/>
            <person name="Boekhout T."/>
            <person name="Porcel B.M."/>
            <person name="Nowrousian M."/>
            <person name="Cuomo C.A."/>
            <person name="Sun S."/>
            <person name="Heitman J."/>
            <person name="Coelho M.A."/>
        </authorList>
    </citation>
    <scope>NUCLEOTIDE SEQUENCE</scope>
    <source>
        <strain evidence="7">CBS 7841</strain>
    </source>
</reference>
<dbReference type="PANTHER" id="PTHR14677">
    <property type="entry name" value="ARSENITE INDUCUBLE RNA ASSOCIATED PROTEIN AIP-1-RELATED"/>
    <property type="match status" value="1"/>
</dbReference>
<dbReference type="Pfam" id="PF01428">
    <property type="entry name" value="zf-AN1"/>
    <property type="match status" value="2"/>
</dbReference>
<evidence type="ECO:0000259" key="6">
    <source>
        <dbReference type="SMART" id="SM00154"/>
    </source>
</evidence>
<evidence type="ECO:0000256" key="4">
    <source>
        <dbReference type="ARBA" id="ARBA00022833"/>
    </source>
</evidence>
<keyword evidence="3" id="KW-0863">Zinc-finger</keyword>
<feature type="compositionally biased region" description="Low complexity" evidence="5">
    <location>
        <begin position="209"/>
        <end position="225"/>
    </location>
</feature>
<keyword evidence="2" id="KW-0677">Repeat</keyword>
<dbReference type="AlphaFoldDB" id="A0AAJ8JQM7"/>
<dbReference type="InterPro" id="IPR057357">
    <property type="entry name" value="Znf-C2H2_ZFAND2A/B"/>
</dbReference>
<name>A0AAJ8JQM7_9TREE</name>
<proteinExistence type="predicted"/>
<dbReference type="SUPFAM" id="SSF118310">
    <property type="entry name" value="AN1-like Zinc finger"/>
    <property type="match status" value="2"/>
</dbReference>
<dbReference type="Gene3D" id="4.10.1110.10">
    <property type="entry name" value="AN1-like Zinc finger"/>
    <property type="match status" value="2"/>
</dbReference>
<keyword evidence="4" id="KW-0862">Zinc</keyword>
<reference evidence="7" key="3">
    <citation type="submission" date="2024-01" db="EMBL/GenBank/DDBJ databases">
        <authorList>
            <person name="Coelho M.A."/>
            <person name="David-Palma M."/>
            <person name="Shea T."/>
            <person name="Sun S."/>
            <person name="Cuomo C.A."/>
            <person name="Heitman J."/>
        </authorList>
    </citation>
    <scope>NUCLEOTIDE SEQUENCE</scope>
    <source>
        <strain evidence="7">CBS 7841</strain>
    </source>
</reference>
<keyword evidence="8" id="KW-1185">Reference proteome</keyword>
<dbReference type="Proteomes" id="UP000094043">
    <property type="component" value="Chromosome 2"/>
</dbReference>
<sequence length="316" mass="34639">MTISSASSRSEMMFLGKECNHDACYLHDFLPFDCPACHLAFCQPHFLPSQHACTAPLPPSMVDRIAPQCPMCNEIVPYPKSMNPNEAVERHILSGTCIGFQGGEERKKAEAKRRRDAGEICWRKNCQKVIVAKMVCESCQHVFCPTHRYATAHACNTPSPSASSSRIIALQPPDASNATEKYGLSRLIPTSIHLPVINSKLSLPQKLAPPSSNTPTVSSTSLTNPDTPIQKLDARAAAAAAAMKRAGKDVKVPFVKTKVEKRTKAEFDSQIKALKARHEKGLLTKAEQVKYAELVGEMESNRRLGENGKDKECIIA</sequence>
<dbReference type="InterPro" id="IPR035896">
    <property type="entry name" value="AN1-like_Znf"/>
</dbReference>
<dbReference type="GO" id="GO:0008270">
    <property type="term" value="F:zinc ion binding"/>
    <property type="evidence" value="ECO:0007669"/>
    <property type="project" value="UniProtKB-KW"/>
</dbReference>
<dbReference type="Pfam" id="PF25403">
    <property type="entry name" value="zf-C2H2_ZFAND2"/>
    <property type="match status" value="1"/>
</dbReference>
<dbReference type="GeneID" id="91086089"/>
<feature type="domain" description="AN1-type" evidence="6">
    <location>
        <begin position="121"/>
        <end position="160"/>
    </location>
</feature>
<dbReference type="EMBL" id="CP143785">
    <property type="protein sequence ID" value="WVN86705.1"/>
    <property type="molecule type" value="Genomic_DNA"/>
</dbReference>
<feature type="region of interest" description="Disordered" evidence="5">
    <location>
        <begin position="205"/>
        <end position="227"/>
    </location>
</feature>
<dbReference type="KEGG" id="cdep:91086089"/>
<evidence type="ECO:0000256" key="1">
    <source>
        <dbReference type="ARBA" id="ARBA00022723"/>
    </source>
</evidence>
<feature type="domain" description="AN1-type" evidence="6">
    <location>
        <begin position="19"/>
        <end position="58"/>
    </location>
</feature>
<accession>A0AAJ8JQM7</accession>
<gene>
    <name evidence="7" type="ORF">L203_101877</name>
</gene>
<evidence type="ECO:0000256" key="5">
    <source>
        <dbReference type="SAM" id="MobiDB-lite"/>
    </source>
</evidence>
<evidence type="ECO:0000313" key="7">
    <source>
        <dbReference type="EMBL" id="WVN86705.1"/>
    </source>
</evidence>
<dbReference type="GO" id="GO:0005737">
    <property type="term" value="C:cytoplasm"/>
    <property type="evidence" value="ECO:0007669"/>
    <property type="project" value="TreeGrafter"/>
</dbReference>
<evidence type="ECO:0000256" key="2">
    <source>
        <dbReference type="ARBA" id="ARBA00022737"/>
    </source>
</evidence>
<dbReference type="SMART" id="SM00154">
    <property type="entry name" value="ZnF_AN1"/>
    <property type="match status" value="2"/>
</dbReference>
<dbReference type="PANTHER" id="PTHR14677:SF40">
    <property type="entry name" value="CDC48-ASSOCIATED UBIQUITIN-LIKE_ZINC FINGER PROTEIN 1"/>
    <property type="match status" value="1"/>
</dbReference>
<protein>
    <recommendedName>
        <fullName evidence="6">AN1-type domain-containing protein</fullName>
    </recommendedName>
</protein>
<dbReference type="RefSeq" id="XP_066067405.1">
    <property type="nucleotide sequence ID" value="XM_066211308.1"/>
</dbReference>
<organism evidence="7 8">
    <name type="scientific">Cryptococcus depauperatus CBS 7841</name>
    <dbReference type="NCBI Taxonomy" id="1295531"/>
    <lineage>
        <taxon>Eukaryota</taxon>
        <taxon>Fungi</taxon>
        <taxon>Dikarya</taxon>
        <taxon>Basidiomycota</taxon>
        <taxon>Agaricomycotina</taxon>
        <taxon>Tremellomycetes</taxon>
        <taxon>Tremellales</taxon>
        <taxon>Cryptococcaceae</taxon>
        <taxon>Cryptococcus</taxon>
    </lineage>
</organism>
<evidence type="ECO:0000256" key="3">
    <source>
        <dbReference type="ARBA" id="ARBA00022771"/>
    </source>
</evidence>
<dbReference type="InterPro" id="IPR000058">
    <property type="entry name" value="Znf_AN1"/>
</dbReference>
<reference evidence="7" key="1">
    <citation type="submission" date="2016-06" db="EMBL/GenBank/DDBJ databases">
        <authorList>
            <person name="Cuomo C."/>
            <person name="Litvintseva A."/>
            <person name="Heitman J."/>
            <person name="Chen Y."/>
            <person name="Sun S."/>
            <person name="Springer D."/>
            <person name="Dromer F."/>
            <person name="Young S."/>
            <person name="Zeng Q."/>
            <person name="Chapman S."/>
            <person name="Gujja S."/>
            <person name="Saif S."/>
            <person name="Birren B."/>
        </authorList>
    </citation>
    <scope>NUCLEOTIDE SEQUENCE</scope>
    <source>
        <strain evidence="7">CBS 7841</strain>
    </source>
</reference>
<evidence type="ECO:0000313" key="8">
    <source>
        <dbReference type="Proteomes" id="UP000094043"/>
    </source>
</evidence>